<feature type="region of interest" description="Disordered" evidence="1">
    <location>
        <begin position="280"/>
        <end position="373"/>
    </location>
</feature>
<name>A0AA38HCM3_9TREE</name>
<feature type="region of interest" description="Disordered" evidence="1">
    <location>
        <begin position="1"/>
        <end position="56"/>
    </location>
</feature>
<organism evidence="3 4">
    <name type="scientific">Dioszegia hungarica</name>
    <dbReference type="NCBI Taxonomy" id="4972"/>
    <lineage>
        <taxon>Eukaryota</taxon>
        <taxon>Fungi</taxon>
        <taxon>Dikarya</taxon>
        <taxon>Basidiomycota</taxon>
        <taxon>Agaricomycotina</taxon>
        <taxon>Tremellomycetes</taxon>
        <taxon>Tremellales</taxon>
        <taxon>Bulleribasidiaceae</taxon>
        <taxon>Dioszegia</taxon>
    </lineage>
</organism>
<feature type="compositionally biased region" description="Basic and acidic residues" evidence="1">
    <location>
        <begin position="295"/>
        <end position="330"/>
    </location>
</feature>
<dbReference type="AlphaFoldDB" id="A0AA38HCM3"/>
<dbReference type="GO" id="GO:0005634">
    <property type="term" value="C:nucleus"/>
    <property type="evidence" value="ECO:0007669"/>
    <property type="project" value="TreeGrafter"/>
</dbReference>
<evidence type="ECO:0000259" key="2">
    <source>
        <dbReference type="SMART" id="SM00731"/>
    </source>
</evidence>
<evidence type="ECO:0000313" key="4">
    <source>
        <dbReference type="Proteomes" id="UP001164286"/>
    </source>
</evidence>
<evidence type="ECO:0000256" key="1">
    <source>
        <dbReference type="SAM" id="MobiDB-lite"/>
    </source>
</evidence>
<feature type="compositionally biased region" description="Acidic residues" evidence="1">
    <location>
        <begin position="280"/>
        <end position="294"/>
    </location>
</feature>
<dbReference type="RefSeq" id="XP_052947475.1">
    <property type="nucleotide sequence ID" value="XM_053092529.1"/>
</dbReference>
<dbReference type="EMBL" id="JAKWFO010000004">
    <property type="protein sequence ID" value="KAI9637698.1"/>
    <property type="molecule type" value="Genomic_DNA"/>
</dbReference>
<feature type="domain" description="SprT-like" evidence="2">
    <location>
        <begin position="435"/>
        <end position="600"/>
    </location>
</feature>
<feature type="region of interest" description="Disordered" evidence="1">
    <location>
        <begin position="86"/>
        <end position="255"/>
    </location>
</feature>
<gene>
    <name evidence="3" type="ORF">MKK02DRAFT_43626</name>
</gene>
<sequence>MPAASSKAAAGKAGPARSARTTSRGPSRSQQVIEILDDSDENTAPPVNKQSSRHIVKQEKIGVKREEGLDDIVAVLGGISLNSAERKVKAERADAPATPAKKLLNGGRKGLIDLSYNSPFPTPAPGAAQAKAANGSSQTPLFLPDDSPSEGDSDWAPAPAKNGKPKRRVIRDPDSDSDDDGPPQPAAVTKRATHTHPEPQSPTSVSSSSPPAPTRVPRAGPSKKAIYGVNRFLDLEARGSGGRSDSESEDEEKEKKWIKKYYDESLGSLRDFIVDDDYVSEVEDSESEESASEEEVPRRRARTVDKGKRAAGKEVKKEKQAPTVAVKKEAPSTSRPIIRTNEVNEIVDSDSSVVHSDAEHTSQESSDIEALLHYSPPPNRLLTLPDLSKLAIHTVDSDSEPERPATPPRPKSARLPVPPTPKTPGGKKQWGIDRARIAQKIFDELDRKVFESKLGPKGAGTKLEWNNRLLTTAGQAHSKRIRKPDGSRTEEVKIILSEKVLTGEEQILSTVAHEMCHVASWLISDERKNPHGKVFKTWGRKVMKARPDIEVTTKHDYQIEYKYQWQCTEAGCDKIYKRHSKSIDIEKQACGRCRGKLAPLFETKKETAFQAYLRQNLSTAKSSMPGSPHGDVMRALSSQWSTAGPEADHKAHWSAMASAARS</sequence>
<reference evidence="3" key="1">
    <citation type="journal article" date="2022" name="G3 (Bethesda)">
        <title>High quality genome of the basidiomycete yeast Dioszegia hungarica PDD-24b-2 isolated from cloud water.</title>
        <authorList>
            <person name="Jarrige D."/>
            <person name="Haridas S."/>
            <person name="Bleykasten-Grosshans C."/>
            <person name="Joly M."/>
            <person name="Nadalig T."/>
            <person name="Sancelme M."/>
            <person name="Vuilleumier S."/>
            <person name="Grigoriev I.V."/>
            <person name="Amato P."/>
            <person name="Bringel F."/>
        </authorList>
    </citation>
    <scope>NUCLEOTIDE SEQUENCE</scope>
    <source>
        <strain evidence="3">PDD-24b-2</strain>
    </source>
</reference>
<feature type="compositionally biased region" description="Low complexity" evidence="1">
    <location>
        <begin position="201"/>
        <end position="219"/>
    </location>
</feature>
<dbReference type="Proteomes" id="UP001164286">
    <property type="component" value="Unassembled WGS sequence"/>
</dbReference>
<dbReference type="GeneID" id="77731734"/>
<feature type="compositionally biased region" description="Pro residues" evidence="1">
    <location>
        <begin position="404"/>
        <end position="422"/>
    </location>
</feature>
<dbReference type="SMART" id="SM00731">
    <property type="entry name" value="SprT"/>
    <property type="match status" value="1"/>
</dbReference>
<feature type="compositionally biased region" description="Polar residues" evidence="1">
    <location>
        <begin position="21"/>
        <end position="32"/>
    </location>
</feature>
<evidence type="ECO:0000313" key="3">
    <source>
        <dbReference type="EMBL" id="KAI9637698.1"/>
    </source>
</evidence>
<comment type="caution">
    <text evidence="3">The sequence shown here is derived from an EMBL/GenBank/DDBJ whole genome shotgun (WGS) entry which is preliminary data.</text>
</comment>
<accession>A0AA38HCM3</accession>
<keyword evidence="4" id="KW-1185">Reference proteome</keyword>
<feature type="region of interest" description="Disordered" evidence="1">
    <location>
        <begin position="394"/>
        <end position="429"/>
    </location>
</feature>
<feature type="compositionally biased region" description="Low complexity" evidence="1">
    <location>
        <begin position="1"/>
        <end position="20"/>
    </location>
</feature>
<feature type="region of interest" description="Disordered" evidence="1">
    <location>
        <begin position="639"/>
        <end position="662"/>
    </location>
</feature>
<dbReference type="Pfam" id="PF10263">
    <property type="entry name" value="SprT-like"/>
    <property type="match status" value="1"/>
</dbReference>
<proteinExistence type="predicted"/>
<dbReference type="PANTHER" id="PTHR23099">
    <property type="entry name" value="TRANSCRIPTIONAL REGULATOR"/>
    <property type="match status" value="1"/>
</dbReference>
<protein>
    <submittedName>
        <fullName evidence="3">SprT-like family-domain-containing protein</fullName>
    </submittedName>
</protein>
<dbReference type="CDD" id="cd00084">
    <property type="entry name" value="HMG-box_SF"/>
    <property type="match status" value="1"/>
</dbReference>
<dbReference type="InterPro" id="IPR006640">
    <property type="entry name" value="SprT-like_domain"/>
</dbReference>
<dbReference type="GO" id="GO:0006950">
    <property type="term" value="P:response to stress"/>
    <property type="evidence" value="ECO:0007669"/>
    <property type="project" value="UniProtKB-ARBA"/>
</dbReference>
<dbReference type="PANTHER" id="PTHR23099:SF0">
    <property type="entry name" value="GERM CELL NUCLEAR ACIDIC PROTEIN"/>
    <property type="match status" value="1"/>
</dbReference>